<dbReference type="Proteomes" id="UP000565572">
    <property type="component" value="Unassembled WGS sequence"/>
</dbReference>
<dbReference type="Gene3D" id="2.160.20.10">
    <property type="entry name" value="Single-stranded right-handed beta-helix, Pectin lyase-like"/>
    <property type="match status" value="1"/>
</dbReference>
<evidence type="ECO:0000256" key="1">
    <source>
        <dbReference type="ARBA" id="ARBA00023295"/>
    </source>
</evidence>
<evidence type="ECO:0000256" key="2">
    <source>
        <dbReference type="ARBA" id="ARBA00023326"/>
    </source>
</evidence>
<dbReference type="InterPro" id="IPR003961">
    <property type="entry name" value="FN3_dom"/>
</dbReference>
<dbReference type="RefSeq" id="WP_183338466.1">
    <property type="nucleotide sequence ID" value="NZ_JACHZG010000001.1"/>
</dbReference>
<dbReference type="AlphaFoldDB" id="A0A7W5JVY3"/>
<keyword evidence="2" id="KW-0119">Carbohydrate metabolism</keyword>
<dbReference type="InterPro" id="IPR006626">
    <property type="entry name" value="PbH1"/>
</dbReference>
<accession>A0A7W5JVY3</accession>
<reference evidence="5 6" key="1">
    <citation type="submission" date="2020-08" db="EMBL/GenBank/DDBJ databases">
        <title>Sequencing the genomes of 1000 actinobacteria strains.</title>
        <authorList>
            <person name="Klenk H.-P."/>
        </authorList>
    </citation>
    <scope>NUCLEOTIDE SEQUENCE [LARGE SCALE GENOMIC DNA]</scope>
    <source>
        <strain evidence="5 6">DSM 11053</strain>
    </source>
</reference>
<feature type="domain" description="Fibronectin type-III" evidence="4">
    <location>
        <begin position="181"/>
        <end position="274"/>
    </location>
</feature>
<keyword evidence="1" id="KW-0378">Hydrolase</keyword>
<dbReference type="InterPro" id="IPR011050">
    <property type="entry name" value="Pectin_lyase_fold/virulence"/>
</dbReference>
<keyword evidence="2" id="KW-0624">Polysaccharide degradation</keyword>
<dbReference type="SMART" id="SM00060">
    <property type="entry name" value="FN3"/>
    <property type="match status" value="1"/>
</dbReference>
<protein>
    <recommendedName>
        <fullName evidence="4">Fibronectin type-III domain-containing protein</fullName>
    </recommendedName>
</protein>
<dbReference type="InterPro" id="IPR039448">
    <property type="entry name" value="Beta_helix"/>
</dbReference>
<keyword evidence="6" id="KW-1185">Reference proteome</keyword>
<gene>
    <name evidence="5" type="ORF">FHX39_002260</name>
</gene>
<evidence type="ECO:0000259" key="4">
    <source>
        <dbReference type="PROSITE" id="PS50853"/>
    </source>
</evidence>
<dbReference type="SUPFAM" id="SSF51126">
    <property type="entry name" value="Pectin lyase-like"/>
    <property type="match status" value="1"/>
</dbReference>
<dbReference type="EMBL" id="JACHZG010000001">
    <property type="protein sequence ID" value="MBB3327316.1"/>
    <property type="molecule type" value="Genomic_DNA"/>
</dbReference>
<dbReference type="InterPro" id="IPR013783">
    <property type="entry name" value="Ig-like_fold"/>
</dbReference>
<dbReference type="Pfam" id="PF00041">
    <property type="entry name" value="fn3"/>
    <property type="match status" value="1"/>
</dbReference>
<dbReference type="Gene3D" id="2.60.120.260">
    <property type="entry name" value="Galactose-binding domain-like"/>
    <property type="match status" value="1"/>
</dbReference>
<feature type="chain" id="PRO_5031167603" description="Fibronectin type-III domain-containing protein" evidence="3">
    <location>
        <begin position="49"/>
        <end position="580"/>
    </location>
</feature>
<dbReference type="PROSITE" id="PS50853">
    <property type="entry name" value="FN3"/>
    <property type="match status" value="1"/>
</dbReference>
<evidence type="ECO:0000313" key="6">
    <source>
        <dbReference type="Proteomes" id="UP000565572"/>
    </source>
</evidence>
<keyword evidence="3" id="KW-0732">Signal</keyword>
<dbReference type="CDD" id="cd00063">
    <property type="entry name" value="FN3"/>
    <property type="match status" value="1"/>
</dbReference>
<dbReference type="Gene3D" id="2.60.40.10">
    <property type="entry name" value="Immunoglobulins"/>
    <property type="match status" value="1"/>
</dbReference>
<dbReference type="GO" id="GO:0016798">
    <property type="term" value="F:hydrolase activity, acting on glycosyl bonds"/>
    <property type="evidence" value="ECO:0007669"/>
    <property type="project" value="UniProtKB-KW"/>
</dbReference>
<proteinExistence type="predicted"/>
<name>A0A7W5JVY3_9ACTN</name>
<dbReference type="Pfam" id="PF13229">
    <property type="entry name" value="Beta_helix"/>
    <property type="match status" value="1"/>
</dbReference>
<keyword evidence="1" id="KW-0326">Glycosidase</keyword>
<dbReference type="InterPro" id="IPR012334">
    <property type="entry name" value="Pectin_lyas_fold"/>
</dbReference>
<sequence>MSASPTLTNPPGTTPSRTARTARWMGRASLGLATLAATALVPVAPATAAVATPGVHENGTSALVLSGGWKTTKTTTASGGTFSTLVGKSGYASLTFKATGVSWVSRPGPQNGVAQVYLDGKLVKTLDLYKKKTEFKKTVWSVKGLSDGTHTVKVVRTGKKNSAAGGSNLVVDAFRVLDVSAPSAPTGVSAVKNRTGYTLSWSRPGASDLLGYRVYRKVGSGATTQVAWLPAGTTTFADVGLANSTRYVYWVRSMDKAGNVSGNSSTVTATTGAATSYNDVRASSCPGATVNVSTWKQLQSAVGNARAGTVIKMAPGTYSVPWGMAVKASGTASNPVWICGPRSAVLSGPGVSGNGGFRVDGSSYLRIAGMTVRNSQKGISVLNSDHVVVSDVLVEHIGQEAIHLKNNTTDSVVVGNTIRDTGLQTTTYGEGVYVGTAKPNWCKYNGCNPDASNRNAIVANHISRTSSEPIDLKEGAVDGTVWGNTLDGGSMKVGETLISVQTNNWVVAHNTGKNAKEDGIQVWQAYDVWGRNNTLYANKFTSGIPGYGVRVAYVNIGNVVGCDTVVPSGADGISNKSCQK</sequence>
<organism evidence="5 6">
    <name type="scientific">Microlunatus antarcticus</name>
    <dbReference type="NCBI Taxonomy" id="53388"/>
    <lineage>
        <taxon>Bacteria</taxon>
        <taxon>Bacillati</taxon>
        <taxon>Actinomycetota</taxon>
        <taxon>Actinomycetes</taxon>
        <taxon>Propionibacteriales</taxon>
        <taxon>Propionibacteriaceae</taxon>
        <taxon>Microlunatus</taxon>
    </lineage>
</organism>
<dbReference type="GO" id="GO:0000272">
    <property type="term" value="P:polysaccharide catabolic process"/>
    <property type="evidence" value="ECO:0007669"/>
    <property type="project" value="UniProtKB-KW"/>
</dbReference>
<feature type="signal peptide" evidence="3">
    <location>
        <begin position="1"/>
        <end position="48"/>
    </location>
</feature>
<comment type="caution">
    <text evidence="5">The sequence shown here is derived from an EMBL/GenBank/DDBJ whole genome shotgun (WGS) entry which is preliminary data.</text>
</comment>
<evidence type="ECO:0000313" key="5">
    <source>
        <dbReference type="EMBL" id="MBB3327316.1"/>
    </source>
</evidence>
<evidence type="ECO:0000256" key="3">
    <source>
        <dbReference type="SAM" id="SignalP"/>
    </source>
</evidence>
<dbReference type="SMART" id="SM00710">
    <property type="entry name" value="PbH1"/>
    <property type="match status" value="6"/>
</dbReference>
<dbReference type="InterPro" id="IPR036116">
    <property type="entry name" value="FN3_sf"/>
</dbReference>
<dbReference type="SUPFAM" id="SSF49265">
    <property type="entry name" value="Fibronectin type III"/>
    <property type="match status" value="1"/>
</dbReference>